<evidence type="ECO:0000256" key="5">
    <source>
        <dbReference type="ARBA" id="ARBA00022729"/>
    </source>
</evidence>
<dbReference type="AlphaFoldDB" id="A0AAV6VFA7"/>
<feature type="region of interest" description="Disordered" evidence="9">
    <location>
        <begin position="104"/>
        <end position="124"/>
    </location>
</feature>
<sequence length="396" mass="43211">MVPANARYRLLLLLAIVCCCSTQVSGADCKVQLCSRQYARAVDEDRIAQGPNYRYCQLLHAYAECVRATARSCRGDLSYHSVQSLVGQWTRMYDCGKVLEKGPGHNSGTQGGGHRFQKPPRQHQECNGYRPAGSFSHCALFGDPHLRTFYDELQTCSVPGAWPLLDNPHVAVQVTNDPVGKGSQATAITKITVIIRQHGPCAQEKTYEAQPDSLPGVFADGSKWSGPGVRIREEVPGKHIEIHLRYVATRIVIRQSGKYLTFAAKMPSAIATQGAQGDATLELCVRGCPRRERIDFERILDSKSGPKNEAIAACKALNITDFYFDACVFDLLTTGDDSFSAAARDAMIDGGQSLVNGSFSAVPRGLESGGSERATNSVLVLIVGLLMLLMRCHVFR</sequence>
<keyword evidence="6" id="KW-0472">Membrane</keyword>
<evidence type="ECO:0000256" key="8">
    <source>
        <dbReference type="ARBA" id="ARBA00023288"/>
    </source>
</evidence>
<dbReference type="InterPro" id="IPR009496">
    <property type="entry name" value="RGM_C"/>
</dbReference>
<evidence type="ECO:0000256" key="9">
    <source>
        <dbReference type="SAM" id="MobiDB-lite"/>
    </source>
</evidence>
<keyword evidence="14" id="KW-1185">Reference proteome</keyword>
<keyword evidence="8" id="KW-0449">Lipoprotein</keyword>
<evidence type="ECO:0000313" key="13">
    <source>
        <dbReference type="EMBL" id="KAG8194694.1"/>
    </source>
</evidence>
<feature type="chain" id="PRO_5043529425" description="Repulsive guidance molecule A" evidence="10">
    <location>
        <begin position="27"/>
        <end position="396"/>
    </location>
</feature>
<reference evidence="13 14" key="1">
    <citation type="journal article" date="2022" name="Nat. Ecol. Evol.">
        <title>A masculinizing supergene underlies an exaggerated male reproductive morph in a spider.</title>
        <authorList>
            <person name="Hendrickx F."/>
            <person name="De Corte Z."/>
            <person name="Sonet G."/>
            <person name="Van Belleghem S.M."/>
            <person name="Kostlbacher S."/>
            <person name="Vangestel C."/>
        </authorList>
    </citation>
    <scope>NUCLEOTIDE SEQUENCE [LARGE SCALE GENOMIC DNA]</scope>
    <source>
        <strain evidence="13">W744_W776</strain>
    </source>
</reference>
<dbReference type="Pfam" id="PF06535">
    <property type="entry name" value="RGM_N"/>
    <property type="match status" value="1"/>
</dbReference>
<dbReference type="PANTHER" id="PTHR31428">
    <property type="entry name" value="RGM DOMAIN FAMILY MEMBER DRAG-1"/>
    <property type="match status" value="1"/>
</dbReference>
<dbReference type="GO" id="GO:0098552">
    <property type="term" value="C:side of membrane"/>
    <property type="evidence" value="ECO:0007669"/>
    <property type="project" value="UniProtKB-KW"/>
</dbReference>
<dbReference type="InterPro" id="IPR010536">
    <property type="entry name" value="RGM_N"/>
</dbReference>
<evidence type="ECO:0000256" key="7">
    <source>
        <dbReference type="ARBA" id="ARBA00023180"/>
    </source>
</evidence>
<dbReference type="GO" id="GO:0015026">
    <property type="term" value="F:coreceptor activity"/>
    <property type="evidence" value="ECO:0007669"/>
    <property type="project" value="TreeGrafter"/>
</dbReference>
<comment type="caution">
    <text evidence="13">The sequence shown here is derived from an EMBL/GenBank/DDBJ whole genome shotgun (WGS) entry which is preliminary data.</text>
</comment>
<evidence type="ECO:0000259" key="12">
    <source>
        <dbReference type="Pfam" id="PF06535"/>
    </source>
</evidence>
<keyword evidence="4" id="KW-0336">GPI-anchor</keyword>
<dbReference type="GO" id="GO:0030509">
    <property type="term" value="P:BMP signaling pathway"/>
    <property type="evidence" value="ECO:0007669"/>
    <property type="project" value="TreeGrafter"/>
</dbReference>
<accession>A0AAV6VFA7</accession>
<dbReference type="Proteomes" id="UP000827092">
    <property type="component" value="Unassembled WGS sequence"/>
</dbReference>
<proteinExistence type="inferred from homology"/>
<gene>
    <name evidence="13" type="ORF">JTE90_028008</name>
</gene>
<evidence type="ECO:0000256" key="6">
    <source>
        <dbReference type="ARBA" id="ARBA00023136"/>
    </source>
</evidence>
<feature type="signal peptide" evidence="10">
    <location>
        <begin position="1"/>
        <end position="26"/>
    </location>
</feature>
<evidence type="ECO:0000256" key="10">
    <source>
        <dbReference type="SAM" id="SignalP"/>
    </source>
</evidence>
<evidence type="ECO:0000256" key="1">
    <source>
        <dbReference type="ARBA" id="ARBA00004609"/>
    </source>
</evidence>
<keyword evidence="3" id="KW-1003">Cell membrane</keyword>
<evidence type="ECO:0000256" key="2">
    <source>
        <dbReference type="ARBA" id="ARBA00005321"/>
    </source>
</evidence>
<evidence type="ECO:0000256" key="4">
    <source>
        <dbReference type="ARBA" id="ARBA00022622"/>
    </source>
</evidence>
<dbReference type="Gene3D" id="3.40.1000.10">
    <property type="entry name" value="Mog1/PsbP, alpha/beta/alpha sandwich"/>
    <property type="match status" value="1"/>
</dbReference>
<evidence type="ECO:0000256" key="3">
    <source>
        <dbReference type="ARBA" id="ARBA00022475"/>
    </source>
</evidence>
<feature type="domain" description="Repulsive guidance molecule N-terminal" evidence="12">
    <location>
        <begin position="29"/>
        <end position="96"/>
    </location>
</feature>
<organism evidence="13 14">
    <name type="scientific">Oedothorax gibbosus</name>
    <dbReference type="NCBI Taxonomy" id="931172"/>
    <lineage>
        <taxon>Eukaryota</taxon>
        <taxon>Metazoa</taxon>
        <taxon>Ecdysozoa</taxon>
        <taxon>Arthropoda</taxon>
        <taxon>Chelicerata</taxon>
        <taxon>Arachnida</taxon>
        <taxon>Araneae</taxon>
        <taxon>Araneomorphae</taxon>
        <taxon>Entelegynae</taxon>
        <taxon>Araneoidea</taxon>
        <taxon>Linyphiidae</taxon>
        <taxon>Erigoninae</taxon>
        <taxon>Oedothorax</taxon>
    </lineage>
</organism>
<comment type="similarity">
    <text evidence="2">Belongs to the repulsive guidance molecule (RGM) family.</text>
</comment>
<dbReference type="EMBL" id="JAFNEN010000100">
    <property type="protein sequence ID" value="KAG8194694.1"/>
    <property type="molecule type" value="Genomic_DNA"/>
</dbReference>
<evidence type="ECO:0000259" key="11">
    <source>
        <dbReference type="Pfam" id="PF06534"/>
    </source>
</evidence>
<dbReference type="InterPro" id="IPR040287">
    <property type="entry name" value="RGM"/>
</dbReference>
<evidence type="ECO:0008006" key="15">
    <source>
        <dbReference type="Google" id="ProtNLM"/>
    </source>
</evidence>
<dbReference type="GO" id="GO:0005886">
    <property type="term" value="C:plasma membrane"/>
    <property type="evidence" value="ECO:0007669"/>
    <property type="project" value="UniProtKB-SubCell"/>
</dbReference>
<dbReference type="Pfam" id="PF06534">
    <property type="entry name" value="RGM_C"/>
    <property type="match status" value="1"/>
</dbReference>
<feature type="domain" description="Repulsive guidance molecule C-terminal" evidence="11">
    <location>
        <begin position="135"/>
        <end position="349"/>
    </location>
</feature>
<protein>
    <recommendedName>
        <fullName evidence="15">Repulsive guidance molecule A</fullName>
    </recommendedName>
</protein>
<comment type="subcellular location">
    <subcellularLocation>
        <location evidence="1">Cell membrane</location>
        <topology evidence="1">Lipid-anchor</topology>
        <topology evidence="1">GPI-anchor</topology>
    </subcellularLocation>
</comment>
<keyword evidence="7" id="KW-0325">Glycoprotein</keyword>
<name>A0AAV6VFA7_9ARAC</name>
<keyword evidence="5 10" id="KW-0732">Signal</keyword>
<dbReference type="PANTHER" id="PTHR31428:SF6">
    <property type="entry name" value="REPULSIVE GUIDANCE MOLECULE B HOMOLOG DRAG-1"/>
    <property type="match status" value="1"/>
</dbReference>
<evidence type="ECO:0000313" key="14">
    <source>
        <dbReference type="Proteomes" id="UP000827092"/>
    </source>
</evidence>